<dbReference type="PANTHER" id="PTHR43103">
    <property type="entry name" value="NUCLEOSIDE-DIPHOSPHATE-SUGAR EPIMERASE"/>
    <property type="match status" value="1"/>
</dbReference>
<dbReference type="SUPFAM" id="SSF51735">
    <property type="entry name" value="NAD(P)-binding Rossmann-fold domains"/>
    <property type="match status" value="1"/>
</dbReference>
<dbReference type="PANTHER" id="PTHR43103:SF3">
    <property type="entry name" value="ADP-L-GLYCERO-D-MANNO-HEPTOSE-6-EPIMERASE"/>
    <property type="match status" value="1"/>
</dbReference>
<dbReference type="RefSeq" id="WP_166862939.1">
    <property type="nucleotide sequence ID" value="NZ_JAAQOM010000018.1"/>
</dbReference>
<dbReference type="Gene3D" id="3.90.25.10">
    <property type="entry name" value="UDP-galactose 4-epimerase, domain 1"/>
    <property type="match status" value="1"/>
</dbReference>
<evidence type="ECO:0000313" key="4">
    <source>
        <dbReference type="EMBL" id="NIA56878.1"/>
    </source>
</evidence>
<name>A0ABX0PKG1_9BURK</name>
<keyword evidence="5" id="KW-1185">Reference proteome</keyword>
<gene>
    <name evidence="4" type="ORF">HAV22_24965</name>
</gene>
<protein>
    <submittedName>
        <fullName evidence="4">NAD-dependent epimerase/dehydratase family protein</fullName>
    </submittedName>
</protein>
<proteinExistence type="predicted"/>
<keyword evidence="1" id="KW-0521">NADP</keyword>
<sequence>MNVLITGANGFVGRHLVRRLLRAGRIGAGQAPFSRLTLVDLEADDSIDDAHVRVVRGSIADDAVLREAFAERVDHVIHLASIPGGAAEKSYALGLDVNLRATLAMLELLRAQPAPPTRFTFASTIAVYGSPMPALVDDATPMRPSLSYGAHKLVDEILVKDYSRRGWIDGRIVRLPGIVARLAEPTGLLSAFMSDIFWKLRDGERFTCPVSADAVAWWMSVGCCVDNLLHAAALDEKEVETRRDWTLPVLRLRVAELVDALARRYGDDRRDLVSYAPNDALEQAFGRFPPLDASAAERIGFRHDGDVDRLVVNACARDTDCTP</sequence>
<accession>A0ABX0PKG1</accession>
<dbReference type="InterPro" id="IPR036291">
    <property type="entry name" value="NAD(P)-bd_dom_sf"/>
</dbReference>
<dbReference type="EMBL" id="JAAQOM010000018">
    <property type="protein sequence ID" value="NIA56878.1"/>
    <property type="molecule type" value="Genomic_DNA"/>
</dbReference>
<reference evidence="4 5" key="1">
    <citation type="submission" date="2020-03" db="EMBL/GenBank/DDBJ databases">
        <title>Genome sequence of strain Massilia sp. TW-1.</title>
        <authorList>
            <person name="Chaudhary D.K."/>
        </authorList>
    </citation>
    <scope>NUCLEOTIDE SEQUENCE [LARGE SCALE GENOMIC DNA]</scope>
    <source>
        <strain evidence="4 5">TW-1</strain>
    </source>
</reference>
<dbReference type="InterPro" id="IPR001509">
    <property type="entry name" value="Epimerase_deHydtase"/>
</dbReference>
<evidence type="ECO:0000256" key="1">
    <source>
        <dbReference type="ARBA" id="ARBA00022857"/>
    </source>
</evidence>
<comment type="caution">
    <text evidence="4">The sequence shown here is derived from an EMBL/GenBank/DDBJ whole genome shotgun (WGS) entry which is preliminary data.</text>
</comment>
<dbReference type="Gene3D" id="3.40.50.720">
    <property type="entry name" value="NAD(P)-binding Rossmann-like Domain"/>
    <property type="match status" value="1"/>
</dbReference>
<evidence type="ECO:0000259" key="3">
    <source>
        <dbReference type="Pfam" id="PF01370"/>
    </source>
</evidence>
<feature type="domain" description="NAD-dependent epimerase/dehydratase" evidence="3">
    <location>
        <begin position="3"/>
        <end position="204"/>
    </location>
</feature>
<dbReference type="Proteomes" id="UP000716322">
    <property type="component" value="Unassembled WGS sequence"/>
</dbReference>
<evidence type="ECO:0000313" key="5">
    <source>
        <dbReference type="Proteomes" id="UP000716322"/>
    </source>
</evidence>
<dbReference type="Pfam" id="PF01370">
    <property type="entry name" value="Epimerase"/>
    <property type="match status" value="1"/>
</dbReference>
<evidence type="ECO:0000256" key="2">
    <source>
        <dbReference type="ARBA" id="ARBA00023277"/>
    </source>
</evidence>
<organism evidence="4 5">
    <name type="scientific">Telluria antibiotica</name>
    <dbReference type="NCBI Taxonomy" id="2717319"/>
    <lineage>
        <taxon>Bacteria</taxon>
        <taxon>Pseudomonadati</taxon>
        <taxon>Pseudomonadota</taxon>
        <taxon>Betaproteobacteria</taxon>
        <taxon>Burkholderiales</taxon>
        <taxon>Oxalobacteraceae</taxon>
        <taxon>Telluria group</taxon>
        <taxon>Telluria</taxon>
    </lineage>
</organism>
<keyword evidence="2" id="KW-0119">Carbohydrate metabolism</keyword>